<name>A0A1W0XD37_HYPEX</name>
<dbReference type="EMBL" id="MTYJ01000003">
    <property type="protein sequence ID" value="OQV25389.1"/>
    <property type="molecule type" value="Genomic_DNA"/>
</dbReference>
<evidence type="ECO:0000313" key="2">
    <source>
        <dbReference type="EMBL" id="OQV25389.1"/>
    </source>
</evidence>
<sequence>MPQVNTSAIVGGVVLVILLSTGAHALSCLMCNALMQGRWEACPSQGQYHSMTCRTTTHHCIKIDGNQTIVNQTLNGQREAKTVLGVQRNCGTPYNLELFSLVSPTAGCRKITVDGAALLARKNADGTVPQYFFQGEVCVCNSDNCNSS</sequence>
<accession>A0A1W0XD37</accession>
<evidence type="ECO:0000256" key="1">
    <source>
        <dbReference type="SAM" id="SignalP"/>
    </source>
</evidence>
<keyword evidence="3" id="KW-1185">Reference proteome</keyword>
<comment type="caution">
    <text evidence="2">The sequence shown here is derived from an EMBL/GenBank/DDBJ whole genome shotgun (WGS) entry which is preliminary data.</text>
</comment>
<evidence type="ECO:0000313" key="3">
    <source>
        <dbReference type="Proteomes" id="UP000192578"/>
    </source>
</evidence>
<organism evidence="2 3">
    <name type="scientific">Hypsibius exemplaris</name>
    <name type="common">Freshwater tardigrade</name>
    <dbReference type="NCBI Taxonomy" id="2072580"/>
    <lineage>
        <taxon>Eukaryota</taxon>
        <taxon>Metazoa</taxon>
        <taxon>Ecdysozoa</taxon>
        <taxon>Tardigrada</taxon>
        <taxon>Eutardigrada</taxon>
        <taxon>Parachela</taxon>
        <taxon>Hypsibioidea</taxon>
        <taxon>Hypsibiidae</taxon>
        <taxon>Hypsibius</taxon>
    </lineage>
</organism>
<gene>
    <name evidence="2" type="ORF">BV898_01068</name>
</gene>
<reference evidence="3" key="1">
    <citation type="submission" date="2017-01" db="EMBL/GenBank/DDBJ databases">
        <title>Comparative genomics of anhydrobiosis in the tardigrade Hypsibius dujardini.</title>
        <authorList>
            <person name="Yoshida Y."/>
            <person name="Koutsovoulos G."/>
            <person name="Laetsch D."/>
            <person name="Stevens L."/>
            <person name="Kumar S."/>
            <person name="Horikawa D."/>
            <person name="Ishino K."/>
            <person name="Komine S."/>
            <person name="Tomita M."/>
            <person name="Blaxter M."/>
            <person name="Arakawa K."/>
        </authorList>
    </citation>
    <scope>NUCLEOTIDE SEQUENCE [LARGE SCALE GENOMIC DNA]</scope>
    <source>
        <strain evidence="3">Z151</strain>
    </source>
</reference>
<keyword evidence="1" id="KW-0732">Signal</keyword>
<dbReference type="Proteomes" id="UP000192578">
    <property type="component" value="Unassembled WGS sequence"/>
</dbReference>
<feature type="chain" id="PRO_5012122215" description="Protein quiver" evidence="1">
    <location>
        <begin position="26"/>
        <end position="148"/>
    </location>
</feature>
<evidence type="ECO:0008006" key="4">
    <source>
        <dbReference type="Google" id="ProtNLM"/>
    </source>
</evidence>
<feature type="signal peptide" evidence="1">
    <location>
        <begin position="1"/>
        <end position="25"/>
    </location>
</feature>
<dbReference type="AlphaFoldDB" id="A0A1W0XD37"/>
<proteinExistence type="predicted"/>
<protein>
    <recommendedName>
        <fullName evidence="4">Protein quiver</fullName>
    </recommendedName>
</protein>